<accession>A0ABZ0N6Y9</accession>
<dbReference type="RefSeq" id="WP_154604171.1">
    <property type="nucleotide sequence ID" value="NZ_CP135990.1"/>
</dbReference>
<dbReference type="Proteomes" id="UP001302443">
    <property type="component" value="Chromosome"/>
</dbReference>
<gene>
    <name evidence="1" type="ORF">QS795_006210</name>
</gene>
<evidence type="ECO:0000313" key="2">
    <source>
        <dbReference type="Proteomes" id="UP001302443"/>
    </source>
</evidence>
<name>A0ABZ0N6Y9_9GAMM</name>
<dbReference type="EMBL" id="CP135990">
    <property type="protein sequence ID" value="WPA93358.1"/>
    <property type="molecule type" value="Genomic_DNA"/>
</dbReference>
<evidence type="ECO:0000313" key="1">
    <source>
        <dbReference type="EMBL" id="WPA93358.1"/>
    </source>
</evidence>
<organism evidence="1 2">
    <name type="scientific">Providencia zhijiangensis</name>
    <dbReference type="NCBI Taxonomy" id="3053982"/>
    <lineage>
        <taxon>Bacteria</taxon>
        <taxon>Pseudomonadati</taxon>
        <taxon>Pseudomonadota</taxon>
        <taxon>Gammaproteobacteria</taxon>
        <taxon>Enterobacterales</taxon>
        <taxon>Morganellaceae</taxon>
        <taxon>Providencia</taxon>
    </lineage>
</organism>
<proteinExistence type="predicted"/>
<reference evidence="1 2" key="1">
    <citation type="submission" date="2023-09" db="EMBL/GenBank/DDBJ databases">
        <title>Genomic Revisitation and Reclassification of the Genus Providencia.</title>
        <authorList>
            <person name="Dong X."/>
        </authorList>
    </citation>
    <scope>NUCLEOTIDE SEQUENCE [LARGE SCALE GENOMIC DNA]</scope>
    <source>
        <strain evidence="1 2">D4759</strain>
    </source>
</reference>
<sequence length="51" mass="5856">MADTLKELLEFAKGLEKVGVTDGEVVKRIEARRKARKAKFNKQKDSDHLTR</sequence>
<protein>
    <submittedName>
        <fullName evidence="1">Uncharacterized protein</fullName>
    </submittedName>
</protein>
<keyword evidence="2" id="KW-1185">Reference proteome</keyword>